<protein>
    <recommendedName>
        <fullName evidence="5">Glycine zipper 2TM domain-containing protein</fullName>
    </recommendedName>
</protein>
<dbReference type="RefSeq" id="WP_344800584.1">
    <property type="nucleotide sequence ID" value="NZ_BAABBN010000015.1"/>
</dbReference>
<dbReference type="EMBL" id="BAABBN010000015">
    <property type="protein sequence ID" value="GAA3941334.1"/>
    <property type="molecule type" value="Genomic_DNA"/>
</dbReference>
<proteinExistence type="predicted"/>
<feature type="compositionally biased region" description="Polar residues" evidence="1">
    <location>
        <begin position="152"/>
        <end position="168"/>
    </location>
</feature>
<feature type="compositionally biased region" description="Basic and acidic residues" evidence="1">
    <location>
        <begin position="169"/>
        <end position="183"/>
    </location>
</feature>
<comment type="caution">
    <text evidence="3">The sequence shown here is derived from an EMBL/GenBank/DDBJ whole genome shotgun (WGS) entry which is preliminary data.</text>
</comment>
<evidence type="ECO:0008006" key="5">
    <source>
        <dbReference type="Google" id="ProtNLM"/>
    </source>
</evidence>
<dbReference type="Proteomes" id="UP001501565">
    <property type="component" value="Unassembled WGS sequence"/>
</dbReference>
<accession>A0ABP7NAG8</accession>
<gene>
    <name evidence="3" type="ORF">GCM10022277_41620</name>
</gene>
<organism evidence="3 4">
    <name type="scientific">Litoribacillus peritrichatus</name>
    <dbReference type="NCBI Taxonomy" id="718191"/>
    <lineage>
        <taxon>Bacteria</taxon>
        <taxon>Pseudomonadati</taxon>
        <taxon>Pseudomonadota</taxon>
        <taxon>Gammaproteobacteria</taxon>
        <taxon>Oceanospirillales</taxon>
        <taxon>Oceanospirillaceae</taxon>
        <taxon>Litoribacillus</taxon>
    </lineage>
</organism>
<feature type="signal peptide" evidence="2">
    <location>
        <begin position="1"/>
        <end position="24"/>
    </location>
</feature>
<evidence type="ECO:0000256" key="1">
    <source>
        <dbReference type="SAM" id="MobiDB-lite"/>
    </source>
</evidence>
<evidence type="ECO:0000256" key="2">
    <source>
        <dbReference type="SAM" id="SignalP"/>
    </source>
</evidence>
<keyword evidence="2" id="KW-0732">Signal</keyword>
<reference evidence="4" key="1">
    <citation type="journal article" date="2019" name="Int. J. Syst. Evol. Microbiol.">
        <title>The Global Catalogue of Microorganisms (GCM) 10K type strain sequencing project: providing services to taxonomists for standard genome sequencing and annotation.</title>
        <authorList>
            <consortium name="The Broad Institute Genomics Platform"/>
            <consortium name="The Broad Institute Genome Sequencing Center for Infectious Disease"/>
            <person name="Wu L."/>
            <person name="Ma J."/>
        </authorList>
    </citation>
    <scope>NUCLEOTIDE SEQUENCE [LARGE SCALE GENOMIC DNA]</scope>
    <source>
        <strain evidence="4">JCM 17551</strain>
    </source>
</reference>
<sequence>MFSMKAFLNTVVGLSVTFSSIALAERAYLPNQINYGRVVTHQVHKIEATYGRGAVLGAITGAVIAENDRGWGAFGGALVGAGLEAAMTSGQEAHKVVVQLMSGQSFSIASPPNRLRTGDCVAVEQTPEGTELMKVNYSFCEQSAQDHRATHPTKQTSTHAPAQQPTREQQCEEARSRLMHASDDKYNRVLADVQRYCQ</sequence>
<evidence type="ECO:0000313" key="4">
    <source>
        <dbReference type="Proteomes" id="UP001501565"/>
    </source>
</evidence>
<feature type="chain" id="PRO_5046143867" description="Glycine zipper 2TM domain-containing protein" evidence="2">
    <location>
        <begin position="25"/>
        <end position="198"/>
    </location>
</feature>
<evidence type="ECO:0000313" key="3">
    <source>
        <dbReference type="EMBL" id="GAA3941334.1"/>
    </source>
</evidence>
<feature type="region of interest" description="Disordered" evidence="1">
    <location>
        <begin position="143"/>
        <end position="183"/>
    </location>
</feature>
<name>A0ABP7NAG8_9GAMM</name>
<keyword evidence="4" id="KW-1185">Reference proteome</keyword>